<evidence type="ECO:0000313" key="1">
    <source>
        <dbReference type="EMBL" id="MCY6958893.1"/>
    </source>
</evidence>
<protein>
    <submittedName>
        <fullName evidence="1">Plasmid maintenance system killer protein</fullName>
    </submittedName>
</protein>
<organism evidence="1 2">
    <name type="scientific">Clostridium brassicae</name>
    <dbReference type="NCBI Taxonomy" id="2999072"/>
    <lineage>
        <taxon>Bacteria</taxon>
        <taxon>Bacillati</taxon>
        <taxon>Bacillota</taxon>
        <taxon>Clostridia</taxon>
        <taxon>Eubacteriales</taxon>
        <taxon>Clostridiaceae</taxon>
        <taxon>Clostridium</taxon>
    </lineage>
</organism>
<sequence>MILHFNSSKDKKVLCNERLLNRHYNKAHATRIKSRLTELQSANNLGEIPQVPPPRRHKLNGDFKDCWGIDYSPNFRIVIQPYGTYDITDLTTITEIKILTLEDYH</sequence>
<evidence type="ECO:0000313" key="2">
    <source>
        <dbReference type="Proteomes" id="UP001144612"/>
    </source>
</evidence>
<proteinExistence type="predicted"/>
<dbReference type="Proteomes" id="UP001144612">
    <property type="component" value="Unassembled WGS sequence"/>
</dbReference>
<name>A0ABT4DB62_9CLOT</name>
<accession>A0ABT4DB62</accession>
<dbReference type="RefSeq" id="WP_268061306.1">
    <property type="nucleotide sequence ID" value="NZ_JAPQFJ010000008.1"/>
</dbReference>
<keyword evidence="2" id="KW-1185">Reference proteome</keyword>
<comment type="caution">
    <text evidence="1">The sequence shown here is derived from an EMBL/GenBank/DDBJ whole genome shotgun (WGS) entry which is preliminary data.</text>
</comment>
<dbReference type="SUPFAM" id="SSF143011">
    <property type="entry name" value="RelE-like"/>
    <property type="match status" value="1"/>
</dbReference>
<gene>
    <name evidence="1" type="ORF">OW729_09785</name>
</gene>
<dbReference type="Gene3D" id="3.30.2310.20">
    <property type="entry name" value="RelE-like"/>
    <property type="match status" value="1"/>
</dbReference>
<reference evidence="1" key="1">
    <citation type="submission" date="2022-12" db="EMBL/GenBank/DDBJ databases">
        <title>Clostridium sp. nov., isolated from industrial wastewater.</title>
        <authorList>
            <person name="Jiayan W."/>
        </authorList>
    </citation>
    <scope>NUCLEOTIDE SEQUENCE</scope>
    <source>
        <strain evidence="1">ZC22-4</strain>
    </source>
</reference>
<dbReference type="InterPro" id="IPR035093">
    <property type="entry name" value="RelE/ParE_toxin_dom_sf"/>
</dbReference>
<dbReference type="EMBL" id="JAPQFJ010000008">
    <property type="protein sequence ID" value="MCY6958893.1"/>
    <property type="molecule type" value="Genomic_DNA"/>
</dbReference>